<feature type="transmembrane region" description="Helical" evidence="1">
    <location>
        <begin position="44"/>
        <end position="66"/>
    </location>
</feature>
<dbReference type="EMBL" id="VORU01000012">
    <property type="protein sequence ID" value="TXD68281.1"/>
    <property type="molecule type" value="Genomic_DNA"/>
</dbReference>
<comment type="caution">
    <text evidence="2">The sequence shown here is derived from an EMBL/GenBank/DDBJ whole genome shotgun (WGS) entry which is preliminary data.</text>
</comment>
<reference evidence="2 3" key="1">
    <citation type="submission" date="2019-08" db="EMBL/GenBank/DDBJ databases">
        <title>Genome of Aequorivita lipolytica Y10-2 (type strain).</title>
        <authorList>
            <person name="Bowman J.P."/>
        </authorList>
    </citation>
    <scope>NUCLEOTIDE SEQUENCE [LARGE SCALE GENOMIC DNA]</scope>
    <source>
        <strain evidence="2 3">Y10-2</strain>
    </source>
</reference>
<dbReference type="Proteomes" id="UP000321945">
    <property type="component" value="Unassembled WGS sequence"/>
</dbReference>
<name>A0A5C6YLQ7_9FLAO</name>
<dbReference type="Gene3D" id="1.20.210.10">
    <property type="entry name" value="Cytochrome c oxidase-like, subunit I domain"/>
    <property type="match status" value="1"/>
</dbReference>
<dbReference type="InterPro" id="IPR036927">
    <property type="entry name" value="Cyt_c_oxase-like_su1_sf"/>
</dbReference>
<evidence type="ECO:0000313" key="2">
    <source>
        <dbReference type="EMBL" id="TXD68281.1"/>
    </source>
</evidence>
<protein>
    <submittedName>
        <fullName evidence="2">Uncharacterized protein</fullName>
    </submittedName>
</protein>
<feature type="transmembrane region" description="Helical" evidence="1">
    <location>
        <begin position="134"/>
        <end position="155"/>
    </location>
</feature>
<evidence type="ECO:0000313" key="3">
    <source>
        <dbReference type="Proteomes" id="UP000321945"/>
    </source>
</evidence>
<keyword evidence="1" id="KW-0472">Membrane</keyword>
<evidence type="ECO:0000256" key="1">
    <source>
        <dbReference type="SAM" id="Phobius"/>
    </source>
</evidence>
<feature type="transmembrane region" description="Helical" evidence="1">
    <location>
        <begin position="78"/>
        <end position="100"/>
    </location>
</feature>
<keyword evidence="3" id="KW-1185">Reference proteome</keyword>
<accession>A0A5C6YLQ7</accession>
<dbReference type="AlphaFoldDB" id="A0A5C6YLQ7"/>
<sequence>MKRTEIYWLIGTIVFVLIMNFVVFGTDGFKSDSNVDINIHDTYFVIANIHFVLLFSVLILFGVYLFRTLKRNFKNLTANLILMISTILLILVLIGIDSIVDALIRQTSSWTIYPPLSAGQSIPEIEPKENNLEILSSALFLIQIISLIFLTYCGFKTGRNYKQNG</sequence>
<keyword evidence="1" id="KW-0812">Transmembrane</keyword>
<proteinExistence type="predicted"/>
<keyword evidence="1" id="KW-1133">Transmembrane helix</keyword>
<feature type="transmembrane region" description="Helical" evidence="1">
    <location>
        <begin position="7"/>
        <end position="24"/>
    </location>
</feature>
<dbReference type="RefSeq" id="WP_146743181.1">
    <property type="nucleotide sequence ID" value="NZ_CBCRZQ010000010.1"/>
</dbReference>
<organism evidence="2 3">
    <name type="scientific">Aequorivita lipolytica</name>
    <dbReference type="NCBI Taxonomy" id="153267"/>
    <lineage>
        <taxon>Bacteria</taxon>
        <taxon>Pseudomonadati</taxon>
        <taxon>Bacteroidota</taxon>
        <taxon>Flavobacteriia</taxon>
        <taxon>Flavobacteriales</taxon>
        <taxon>Flavobacteriaceae</taxon>
        <taxon>Aequorivita</taxon>
    </lineage>
</organism>
<gene>
    <name evidence="2" type="ORF">ESV24_12500</name>
</gene>